<dbReference type="PROSITE" id="PS50222">
    <property type="entry name" value="EF_HAND_2"/>
    <property type="match status" value="1"/>
</dbReference>
<evidence type="ECO:0000259" key="4">
    <source>
        <dbReference type="PROSITE" id="PS50222"/>
    </source>
</evidence>
<dbReference type="Gene3D" id="1.10.238.10">
    <property type="entry name" value="EF-hand"/>
    <property type="match status" value="1"/>
</dbReference>
<keyword evidence="6" id="KW-1185">Reference proteome</keyword>
<organism evidence="5 6">
    <name type="scientific">Pelagomonas calceolata</name>
    <dbReference type="NCBI Taxonomy" id="35677"/>
    <lineage>
        <taxon>Eukaryota</taxon>
        <taxon>Sar</taxon>
        <taxon>Stramenopiles</taxon>
        <taxon>Ochrophyta</taxon>
        <taxon>Pelagophyceae</taxon>
        <taxon>Pelagomonadales</taxon>
        <taxon>Pelagomonadaceae</taxon>
        <taxon>Pelagomonas</taxon>
    </lineage>
</organism>
<feature type="compositionally biased region" description="Basic and acidic residues" evidence="3">
    <location>
        <begin position="14"/>
        <end position="29"/>
    </location>
</feature>
<dbReference type="InterPro" id="IPR011992">
    <property type="entry name" value="EF-hand-dom_pair"/>
</dbReference>
<evidence type="ECO:0000313" key="6">
    <source>
        <dbReference type="Proteomes" id="UP000789595"/>
    </source>
</evidence>
<dbReference type="EMBL" id="CAKKNE010000002">
    <property type="protein sequence ID" value="CAH0368996.1"/>
    <property type="molecule type" value="Genomic_DNA"/>
</dbReference>
<evidence type="ECO:0000256" key="2">
    <source>
        <dbReference type="SAM" id="Coils"/>
    </source>
</evidence>
<dbReference type="Proteomes" id="UP000789595">
    <property type="component" value="Unassembled WGS sequence"/>
</dbReference>
<gene>
    <name evidence="5" type="ORF">PECAL_2P21010</name>
</gene>
<accession>A0A8J2X090</accession>
<dbReference type="SUPFAM" id="SSF47473">
    <property type="entry name" value="EF-hand"/>
    <property type="match status" value="1"/>
</dbReference>
<proteinExistence type="predicted"/>
<name>A0A8J2X090_9STRA</name>
<dbReference type="PROSITE" id="PS00018">
    <property type="entry name" value="EF_HAND_1"/>
    <property type="match status" value="1"/>
</dbReference>
<evidence type="ECO:0000256" key="1">
    <source>
        <dbReference type="ARBA" id="ARBA00022837"/>
    </source>
</evidence>
<keyword evidence="1" id="KW-0106">Calcium</keyword>
<feature type="coiled-coil region" evidence="2">
    <location>
        <begin position="369"/>
        <end position="396"/>
    </location>
</feature>
<dbReference type="Pfam" id="PF13499">
    <property type="entry name" value="EF-hand_7"/>
    <property type="match status" value="1"/>
</dbReference>
<sequence>MPPPKRGQASFAKKKVEVDPEEEKRKKAEYDAAQKKKRLEAAKRFSVGGTVDLAEFMDDDPDMSVTAKLQQVMSTAKESGLKVQQIFSYFKPNGKLEGDITPEDFGAAMHKLGWKCTDEQLKTLLDDFDEDGNGTISIEEFQAYCYQIPNIAWKAERLRWQREQEAEKKRKEEAKKKRRSRKSSAGEKTGVEEEEEVDPGPPPPTPVEQIYEGQKPLWKTKQMLCIKIGYAEEKNCLAISCKDAEENLFPPVFLDASKILQAKGSEFEALIEEDIEKKEKSGNKKLEDSAKAIVAKEVTRQAMADFTLKRLITSKADPLILEVKLLGSDGALDLETLVLKENPNVELLPVLNETEAPSAEDFANQIGAVAAERDKVAAEREEVAKALRRVKQALDAFKVGKGWKDMNTRERCVFLLQRFGVRHVITKVEKMLETSPTYAALLEEQAAKRAKAARKK</sequence>
<feature type="region of interest" description="Disordered" evidence="3">
    <location>
        <begin position="1"/>
        <end position="29"/>
    </location>
</feature>
<feature type="domain" description="EF-hand" evidence="4">
    <location>
        <begin position="116"/>
        <end position="151"/>
    </location>
</feature>
<dbReference type="OrthoDB" id="26525at2759"/>
<dbReference type="AlphaFoldDB" id="A0A8J2X090"/>
<dbReference type="GO" id="GO:0005509">
    <property type="term" value="F:calcium ion binding"/>
    <property type="evidence" value="ECO:0007669"/>
    <property type="project" value="InterPro"/>
</dbReference>
<evidence type="ECO:0000256" key="3">
    <source>
        <dbReference type="SAM" id="MobiDB-lite"/>
    </source>
</evidence>
<dbReference type="SMART" id="SM00054">
    <property type="entry name" value="EFh"/>
    <property type="match status" value="2"/>
</dbReference>
<comment type="caution">
    <text evidence="5">The sequence shown here is derived from an EMBL/GenBank/DDBJ whole genome shotgun (WGS) entry which is preliminary data.</text>
</comment>
<dbReference type="InterPro" id="IPR018247">
    <property type="entry name" value="EF_Hand_1_Ca_BS"/>
</dbReference>
<dbReference type="CDD" id="cd00051">
    <property type="entry name" value="EFh"/>
    <property type="match status" value="1"/>
</dbReference>
<dbReference type="InterPro" id="IPR002048">
    <property type="entry name" value="EF_hand_dom"/>
</dbReference>
<keyword evidence="2" id="KW-0175">Coiled coil</keyword>
<reference evidence="5" key="1">
    <citation type="submission" date="2021-11" db="EMBL/GenBank/DDBJ databases">
        <authorList>
            <consortium name="Genoscope - CEA"/>
            <person name="William W."/>
        </authorList>
    </citation>
    <scope>NUCLEOTIDE SEQUENCE</scope>
</reference>
<feature type="region of interest" description="Disordered" evidence="3">
    <location>
        <begin position="170"/>
        <end position="210"/>
    </location>
</feature>
<protein>
    <recommendedName>
        <fullName evidence="4">EF-hand domain-containing protein</fullName>
    </recommendedName>
</protein>
<evidence type="ECO:0000313" key="5">
    <source>
        <dbReference type="EMBL" id="CAH0368996.1"/>
    </source>
</evidence>